<dbReference type="AlphaFoldDB" id="A0A4W3HIJ7"/>
<reference evidence="7" key="5">
    <citation type="submission" date="2025-09" db="UniProtKB">
        <authorList>
            <consortium name="Ensembl"/>
        </authorList>
    </citation>
    <scope>IDENTIFICATION</scope>
</reference>
<evidence type="ECO:0000256" key="4">
    <source>
        <dbReference type="ARBA" id="ARBA00022989"/>
    </source>
</evidence>
<keyword evidence="4 6" id="KW-1133">Transmembrane helix</keyword>
<dbReference type="GO" id="GO:0005366">
    <property type="term" value="F:myo-inositol:proton symporter activity"/>
    <property type="evidence" value="ECO:0007669"/>
    <property type="project" value="TreeGrafter"/>
</dbReference>
<reference evidence="8" key="3">
    <citation type="journal article" date="2014" name="Nature">
        <title>Elephant shark genome provides unique insights into gnathostome evolution.</title>
        <authorList>
            <consortium name="International Elephant Shark Genome Sequencing Consortium"/>
            <person name="Venkatesh B."/>
            <person name="Lee A.P."/>
            <person name="Ravi V."/>
            <person name="Maurya A.K."/>
            <person name="Lian M.M."/>
            <person name="Swann J.B."/>
            <person name="Ohta Y."/>
            <person name="Flajnik M.F."/>
            <person name="Sutoh Y."/>
            <person name="Kasahara M."/>
            <person name="Hoon S."/>
            <person name="Gangu V."/>
            <person name="Roy S.W."/>
            <person name="Irimia M."/>
            <person name="Korzh V."/>
            <person name="Kondrychyn I."/>
            <person name="Lim Z.W."/>
            <person name="Tay B.H."/>
            <person name="Tohari S."/>
            <person name="Kong K.W."/>
            <person name="Ho S."/>
            <person name="Lorente-Galdos B."/>
            <person name="Quilez J."/>
            <person name="Marques-Bonet T."/>
            <person name="Raney B.J."/>
            <person name="Ingham P.W."/>
            <person name="Tay A."/>
            <person name="Hillier L.W."/>
            <person name="Minx P."/>
            <person name="Boehm T."/>
            <person name="Wilson R.K."/>
            <person name="Brenner S."/>
            <person name="Warren W.C."/>
        </authorList>
    </citation>
    <scope>NUCLEOTIDE SEQUENCE [LARGE SCALE GENOMIC DNA]</scope>
</reference>
<dbReference type="PANTHER" id="PTHR48020">
    <property type="entry name" value="PROTON MYO-INOSITOL COTRANSPORTER"/>
    <property type="match status" value="1"/>
</dbReference>
<reference evidence="7" key="4">
    <citation type="submission" date="2025-08" db="UniProtKB">
        <authorList>
            <consortium name="Ensembl"/>
        </authorList>
    </citation>
    <scope>IDENTIFICATION</scope>
</reference>
<dbReference type="InParanoid" id="A0A4W3HIJ7"/>
<dbReference type="InterPro" id="IPR050814">
    <property type="entry name" value="Myo-inositol_Transporter"/>
</dbReference>
<dbReference type="InterPro" id="IPR005828">
    <property type="entry name" value="MFS_sugar_transport-like"/>
</dbReference>
<dbReference type="PANTHER" id="PTHR48020:SF12">
    <property type="entry name" value="PROTON MYO-INOSITOL COTRANSPORTER"/>
    <property type="match status" value="1"/>
</dbReference>
<dbReference type="Ensembl" id="ENSCMIT00000016172.1">
    <property type="protein sequence ID" value="ENSCMIP00000015851.1"/>
    <property type="gene ID" value="ENSCMIG00000007690.1"/>
</dbReference>
<dbReference type="Pfam" id="PF00083">
    <property type="entry name" value="Sugar_tr"/>
    <property type="match status" value="1"/>
</dbReference>
<evidence type="ECO:0008006" key="9">
    <source>
        <dbReference type="Google" id="ProtNLM"/>
    </source>
</evidence>
<reference evidence="8" key="2">
    <citation type="journal article" date="2007" name="PLoS Biol.">
        <title>Survey sequencing and comparative analysis of the elephant shark (Callorhinchus milii) genome.</title>
        <authorList>
            <person name="Venkatesh B."/>
            <person name="Kirkness E.F."/>
            <person name="Loh Y.H."/>
            <person name="Halpern A.L."/>
            <person name="Lee A.P."/>
            <person name="Johnson J."/>
            <person name="Dandona N."/>
            <person name="Viswanathan L.D."/>
            <person name="Tay A."/>
            <person name="Venter J.C."/>
            <person name="Strausberg R.L."/>
            <person name="Brenner S."/>
        </authorList>
    </citation>
    <scope>NUCLEOTIDE SEQUENCE [LARGE SCALE GENOMIC DNA]</scope>
</reference>
<keyword evidence="2" id="KW-0813">Transport</keyword>
<evidence type="ECO:0000313" key="8">
    <source>
        <dbReference type="Proteomes" id="UP000314986"/>
    </source>
</evidence>
<comment type="subcellular location">
    <subcellularLocation>
        <location evidence="1">Membrane</location>
        <topology evidence="1">Multi-pass membrane protein</topology>
    </subcellularLocation>
</comment>
<dbReference type="Gene3D" id="1.20.1250.20">
    <property type="entry name" value="MFS general substrate transporter like domains"/>
    <property type="match status" value="1"/>
</dbReference>
<organism evidence="7 8">
    <name type="scientific">Callorhinchus milii</name>
    <name type="common">Ghost shark</name>
    <dbReference type="NCBI Taxonomy" id="7868"/>
    <lineage>
        <taxon>Eukaryota</taxon>
        <taxon>Metazoa</taxon>
        <taxon>Chordata</taxon>
        <taxon>Craniata</taxon>
        <taxon>Vertebrata</taxon>
        <taxon>Chondrichthyes</taxon>
        <taxon>Holocephali</taxon>
        <taxon>Chimaeriformes</taxon>
        <taxon>Callorhinchidae</taxon>
        <taxon>Callorhinchus</taxon>
    </lineage>
</organism>
<evidence type="ECO:0000256" key="6">
    <source>
        <dbReference type="SAM" id="Phobius"/>
    </source>
</evidence>
<dbReference type="OMA" id="NSIGTFW"/>
<name>A0A4W3HIJ7_CALMI</name>
<sequence length="87" mass="9906">MFFLEVTEQLAYSVFYIAGVFFLYAALSGLGVIFIYGCLPETKGKKLEEIESLFEHKLCTCGLLDSDEGRHIEYIRVKVFNPLCHCS</sequence>
<evidence type="ECO:0000256" key="2">
    <source>
        <dbReference type="ARBA" id="ARBA00022448"/>
    </source>
</evidence>
<keyword evidence="3 6" id="KW-0812">Transmembrane</keyword>
<accession>A0A4W3HIJ7</accession>
<proteinExistence type="predicted"/>
<evidence type="ECO:0000256" key="5">
    <source>
        <dbReference type="ARBA" id="ARBA00023136"/>
    </source>
</evidence>
<dbReference type="Proteomes" id="UP000314986">
    <property type="component" value="Unassembled WGS sequence"/>
</dbReference>
<keyword evidence="8" id="KW-1185">Reference proteome</keyword>
<reference evidence="8" key="1">
    <citation type="journal article" date="2006" name="Science">
        <title>Ancient noncoding elements conserved in the human genome.</title>
        <authorList>
            <person name="Venkatesh B."/>
            <person name="Kirkness E.F."/>
            <person name="Loh Y.H."/>
            <person name="Halpern A.L."/>
            <person name="Lee A.P."/>
            <person name="Johnson J."/>
            <person name="Dandona N."/>
            <person name="Viswanathan L.D."/>
            <person name="Tay A."/>
            <person name="Venter J.C."/>
            <person name="Strausberg R.L."/>
            <person name="Brenner S."/>
        </authorList>
    </citation>
    <scope>NUCLEOTIDE SEQUENCE [LARGE SCALE GENOMIC DNA]</scope>
</reference>
<evidence type="ECO:0000256" key="1">
    <source>
        <dbReference type="ARBA" id="ARBA00004141"/>
    </source>
</evidence>
<dbReference type="GO" id="GO:0016324">
    <property type="term" value="C:apical plasma membrane"/>
    <property type="evidence" value="ECO:0007669"/>
    <property type="project" value="TreeGrafter"/>
</dbReference>
<dbReference type="STRING" id="7868.ENSCMIP00000015851"/>
<protein>
    <recommendedName>
        <fullName evidence="9">Major facilitator superfamily (MFS) profile domain-containing protein</fullName>
    </recommendedName>
</protein>
<feature type="transmembrane region" description="Helical" evidence="6">
    <location>
        <begin position="12"/>
        <end position="39"/>
    </location>
</feature>
<evidence type="ECO:0000256" key="3">
    <source>
        <dbReference type="ARBA" id="ARBA00022692"/>
    </source>
</evidence>
<dbReference type="InterPro" id="IPR036259">
    <property type="entry name" value="MFS_trans_sf"/>
</dbReference>
<evidence type="ECO:0000313" key="7">
    <source>
        <dbReference type="Ensembl" id="ENSCMIP00000015851.1"/>
    </source>
</evidence>
<keyword evidence="5 6" id="KW-0472">Membrane</keyword>